<evidence type="ECO:0000313" key="1">
    <source>
        <dbReference type="EMBL" id="MPC67427.1"/>
    </source>
</evidence>
<proteinExistence type="predicted"/>
<protein>
    <submittedName>
        <fullName evidence="1">Uncharacterized protein</fullName>
    </submittedName>
</protein>
<dbReference type="EMBL" id="VSRR010026229">
    <property type="protein sequence ID" value="MPC67427.1"/>
    <property type="molecule type" value="Genomic_DNA"/>
</dbReference>
<name>A0A5B7HDN5_PORTR</name>
<evidence type="ECO:0000313" key="2">
    <source>
        <dbReference type="Proteomes" id="UP000324222"/>
    </source>
</evidence>
<reference evidence="1 2" key="1">
    <citation type="submission" date="2019-05" db="EMBL/GenBank/DDBJ databases">
        <title>Another draft genome of Portunus trituberculatus and its Hox gene families provides insights of decapod evolution.</title>
        <authorList>
            <person name="Jeong J.-H."/>
            <person name="Song I."/>
            <person name="Kim S."/>
            <person name="Choi T."/>
            <person name="Kim D."/>
            <person name="Ryu S."/>
            <person name="Kim W."/>
        </authorList>
    </citation>
    <scope>NUCLEOTIDE SEQUENCE [LARGE SCALE GENOMIC DNA]</scope>
    <source>
        <tissue evidence="1">Muscle</tissue>
    </source>
</reference>
<comment type="caution">
    <text evidence="1">The sequence shown here is derived from an EMBL/GenBank/DDBJ whole genome shotgun (WGS) entry which is preliminary data.</text>
</comment>
<gene>
    <name evidence="1" type="ORF">E2C01_061602</name>
</gene>
<organism evidence="1 2">
    <name type="scientific">Portunus trituberculatus</name>
    <name type="common">Swimming crab</name>
    <name type="synonym">Neptunus trituberculatus</name>
    <dbReference type="NCBI Taxonomy" id="210409"/>
    <lineage>
        <taxon>Eukaryota</taxon>
        <taxon>Metazoa</taxon>
        <taxon>Ecdysozoa</taxon>
        <taxon>Arthropoda</taxon>
        <taxon>Crustacea</taxon>
        <taxon>Multicrustacea</taxon>
        <taxon>Malacostraca</taxon>
        <taxon>Eumalacostraca</taxon>
        <taxon>Eucarida</taxon>
        <taxon>Decapoda</taxon>
        <taxon>Pleocyemata</taxon>
        <taxon>Brachyura</taxon>
        <taxon>Eubrachyura</taxon>
        <taxon>Portunoidea</taxon>
        <taxon>Portunidae</taxon>
        <taxon>Portuninae</taxon>
        <taxon>Portunus</taxon>
    </lineage>
</organism>
<sequence>MWPYLKKQHRAKNTKPAQRVRPVRCQGNNWCCSRQAYLMWRFRQQREPSQNLYEFTDDLPSASTAPTSQQELCYQKVRDYFLAVTLKQSTALVD</sequence>
<keyword evidence="2" id="KW-1185">Reference proteome</keyword>
<dbReference type="Proteomes" id="UP000324222">
    <property type="component" value="Unassembled WGS sequence"/>
</dbReference>
<accession>A0A5B7HDN5</accession>
<dbReference type="AlphaFoldDB" id="A0A5B7HDN5"/>